<dbReference type="SUPFAM" id="SSF89260">
    <property type="entry name" value="Collagen-binding domain"/>
    <property type="match status" value="3"/>
</dbReference>
<protein>
    <recommendedName>
        <fullName evidence="3">Peptidase C-terminal archaeal/bacterial domain-containing protein</fullName>
    </recommendedName>
</protein>
<keyword evidence="2" id="KW-1185">Reference proteome</keyword>
<dbReference type="EMBL" id="JADEXN010000079">
    <property type="protein sequence ID" value="MBE9040376.1"/>
    <property type="molecule type" value="Genomic_DNA"/>
</dbReference>
<evidence type="ECO:0000313" key="2">
    <source>
        <dbReference type="Proteomes" id="UP000621799"/>
    </source>
</evidence>
<accession>A0A928Z919</accession>
<dbReference type="AlphaFoldDB" id="A0A928Z919"/>
<sequence>IYRFTLDAPTNVEALVDGTSTEVTVELARDFNNNGVIDETQVEDFIEIVEASTSTSDLGVTLDAGTYFLRLQNSGSDTDYSLTLAPQASRLFPDRAGNTLPSAFDVGVLTEARSLVDTVGVSDSTDYYQFEITTPTNVGITFDALAGSPALALGRDFDGPSGDSIVLESRDILQSQGPLTAPQQTAWSLHLTPGTYFARVSDEFTESSVYDLEISPTPPPGLPADAAGNNLQTARNLDVLTGMQTFSDSVGPADERDLYRFVLDSPTTVDFLLDPTGSSPNVALQILNDLNNNGRIEGFGAGEFIPGAFVNPQTQQAQTSIFLQPGVYFAGVVPVSGNLDTIDYDLSLSIVG</sequence>
<feature type="non-terminal residue" evidence="1">
    <location>
        <position position="1"/>
    </location>
</feature>
<evidence type="ECO:0008006" key="3">
    <source>
        <dbReference type="Google" id="ProtNLM"/>
    </source>
</evidence>
<proteinExistence type="predicted"/>
<dbReference type="Proteomes" id="UP000621799">
    <property type="component" value="Unassembled WGS sequence"/>
</dbReference>
<evidence type="ECO:0000313" key="1">
    <source>
        <dbReference type="EMBL" id="MBE9040376.1"/>
    </source>
</evidence>
<gene>
    <name evidence="1" type="ORF">IQ235_06165</name>
</gene>
<reference evidence="1" key="1">
    <citation type="submission" date="2020-10" db="EMBL/GenBank/DDBJ databases">
        <authorList>
            <person name="Castelo-Branco R."/>
            <person name="Eusebio N."/>
            <person name="Adriana R."/>
            <person name="Vieira A."/>
            <person name="Brugerolle De Fraissinette N."/>
            <person name="Rezende De Castro R."/>
            <person name="Schneider M.P."/>
            <person name="Vasconcelos V."/>
            <person name="Leao P.N."/>
        </authorList>
    </citation>
    <scope>NUCLEOTIDE SEQUENCE</scope>
    <source>
        <strain evidence="1">LEGE 11467</strain>
    </source>
</reference>
<comment type="caution">
    <text evidence="1">The sequence shown here is derived from an EMBL/GenBank/DDBJ whole genome shotgun (WGS) entry which is preliminary data.</text>
</comment>
<organism evidence="1 2">
    <name type="scientific">Zarconia navalis LEGE 11467</name>
    <dbReference type="NCBI Taxonomy" id="1828826"/>
    <lineage>
        <taxon>Bacteria</taxon>
        <taxon>Bacillati</taxon>
        <taxon>Cyanobacteriota</taxon>
        <taxon>Cyanophyceae</taxon>
        <taxon>Oscillatoriophycideae</taxon>
        <taxon>Oscillatoriales</taxon>
        <taxon>Oscillatoriales incertae sedis</taxon>
        <taxon>Zarconia</taxon>
        <taxon>Zarconia navalis</taxon>
    </lineage>
</organism>
<dbReference type="Gene3D" id="2.60.120.380">
    <property type="match status" value="3"/>
</dbReference>
<name>A0A928Z919_9CYAN</name>